<feature type="transmembrane region" description="Helical" evidence="2">
    <location>
        <begin position="18"/>
        <end position="41"/>
    </location>
</feature>
<evidence type="ECO:0000313" key="3">
    <source>
        <dbReference type="EMBL" id="CAB4954207.1"/>
    </source>
</evidence>
<accession>A0A6J7KF65</accession>
<reference evidence="3" key="1">
    <citation type="submission" date="2020-05" db="EMBL/GenBank/DDBJ databases">
        <authorList>
            <person name="Chiriac C."/>
            <person name="Salcher M."/>
            <person name="Ghai R."/>
            <person name="Kavagutti S V."/>
        </authorList>
    </citation>
    <scope>NUCLEOTIDE SEQUENCE</scope>
</reference>
<keyword evidence="2" id="KW-1133">Transmembrane helix</keyword>
<name>A0A6J7KF65_9ZZZZ</name>
<dbReference type="EMBL" id="CAFBMW010000026">
    <property type="protein sequence ID" value="CAB4954207.1"/>
    <property type="molecule type" value="Genomic_DNA"/>
</dbReference>
<keyword evidence="2" id="KW-0472">Membrane</keyword>
<sequence>MNASPAPPGRPRSRWGRYVVAGLVAWVLLSLGGLAVFVASLNTESDIEQALNEKYAADITFESYRRKQEVTVDGRESRCRVEGDIGNLDDVRLVCTPPEEPPPLRKTRSSLVE</sequence>
<evidence type="ECO:0000256" key="2">
    <source>
        <dbReference type="SAM" id="Phobius"/>
    </source>
</evidence>
<evidence type="ECO:0000256" key="1">
    <source>
        <dbReference type="SAM" id="MobiDB-lite"/>
    </source>
</evidence>
<feature type="region of interest" description="Disordered" evidence="1">
    <location>
        <begin position="92"/>
        <end position="113"/>
    </location>
</feature>
<protein>
    <submittedName>
        <fullName evidence="3">Unannotated protein</fullName>
    </submittedName>
</protein>
<dbReference type="AlphaFoldDB" id="A0A6J7KF65"/>
<proteinExistence type="predicted"/>
<gene>
    <name evidence="3" type="ORF">UFOPK3662_02753</name>
</gene>
<keyword evidence="2" id="KW-0812">Transmembrane</keyword>
<organism evidence="3">
    <name type="scientific">freshwater metagenome</name>
    <dbReference type="NCBI Taxonomy" id="449393"/>
    <lineage>
        <taxon>unclassified sequences</taxon>
        <taxon>metagenomes</taxon>
        <taxon>ecological metagenomes</taxon>
    </lineage>
</organism>